<protein>
    <recommendedName>
        <fullName evidence="6">Disease resistance N-terminal domain-containing protein</fullName>
    </recommendedName>
</protein>
<evidence type="ECO:0000256" key="4">
    <source>
        <dbReference type="ARBA" id="ARBA00022741"/>
    </source>
</evidence>
<dbReference type="PANTHER" id="PTHR19338">
    <property type="entry name" value="TRANSLOCASE OF INNER MITOCHONDRIAL MEMBRANE 13 HOMOLOG"/>
    <property type="match status" value="1"/>
</dbReference>
<dbReference type="CDD" id="cd14798">
    <property type="entry name" value="RX-CC_like"/>
    <property type="match status" value="1"/>
</dbReference>
<evidence type="ECO:0000313" key="8">
    <source>
        <dbReference type="Proteomes" id="UP000015105"/>
    </source>
</evidence>
<dbReference type="EnsemblPlants" id="AET5Gv20080300.1">
    <property type="protein sequence ID" value="AET5Gv20080300.1"/>
    <property type="gene ID" value="AET5Gv20080300"/>
</dbReference>
<reference evidence="7" key="5">
    <citation type="journal article" date="2021" name="G3 (Bethesda)">
        <title>Aegilops tauschii genome assembly Aet v5.0 features greater sequence contiguity and improved annotation.</title>
        <authorList>
            <person name="Wang L."/>
            <person name="Zhu T."/>
            <person name="Rodriguez J.C."/>
            <person name="Deal K.R."/>
            <person name="Dubcovsky J."/>
            <person name="McGuire P.E."/>
            <person name="Lux T."/>
            <person name="Spannagl M."/>
            <person name="Mayer K.F.X."/>
            <person name="Baldrich P."/>
            <person name="Meyers B.C."/>
            <person name="Huo N."/>
            <person name="Gu Y.Q."/>
            <person name="Zhou H."/>
            <person name="Devos K.M."/>
            <person name="Bennetzen J.L."/>
            <person name="Unver T."/>
            <person name="Budak H."/>
            <person name="Gulick P.J."/>
            <person name="Galiba G."/>
            <person name="Kalapos B."/>
            <person name="Nelson D.R."/>
            <person name="Li P."/>
            <person name="You F.M."/>
            <person name="Luo M.C."/>
            <person name="Dvorak J."/>
        </authorList>
    </citation>
    <scope>NUCLEOTIDE SEQUENCE [LARGE SCALE GENOMIC DNA]</scope>
    <source>
        <strain evidence="7">cv. AL8/78</strain>
    </source>
</reference>
<organism evidence="7 8">
    <name type="scientific">Aegilops tauschii subsp. strangulata</name>
    <name type="common">Goatgrass</name>
    <dbReference type="NCBI Taxonomy" id="200361"/>
    <lineage>
        <taxon>Eukaryota</taxon>
        <taxon>Viridiplantae</taxon>
        <taxon>Streptophyta</taxon>
        <taxon>Embryophyta</taxon>
        <taxon>Tracheophyta</taxon>
        <taxon>Spermatophyta</taxon>
        <taxon>Magnoliopsida</taxon>
        <taxon>Liliopsida</taxon>
        <taxon>Poales</taxon>
        <taxon>Poaceae</taxon>
        <taxon>BOP clade</taxon>
        <taxon>Pooideae</taxon>
        <taxon>Triticodae</taxon>
        <taxon>Triticeae</taxon>
        <taxon>Triticinae</taxon>
        <taxon>Aegilops</taxon>
    </lineage>
</organism>
<evidence type="ECO:0000256" key="2">
    <source>
        <dbReference type="ARBA" id="ARBA00022614"/>
    </source>
</evidence>
<evidence type="ECO:0000256" key="3">
    <source>
        <dbReference type="ARBA" id="ARBA00022737"/>
    </source>
</evidence>
<dbReference type="Proteomes" id="UP000015105">
    <property type="component" value="Chromosome 5D"/>
</dbReference>
<reference evidence="7" key="4">
    <citation type="submission" date="2019-03" db="UniProtKB">
        <authorList>
            <consortium name="EnsemblPlants"/>
        </authorList>
    </citation>
    <scope>IDENTIFICATION</scope>
</reference>
<keyword evidence="8" id="KW-1185">Reference proteome</keyword>
<dbReference type="Pfam" id="PF18052">
    <property type="entry name" value="Rx_N"/>
    <property type="match status" value="1"/>
</dbReference>
<proteinExistence type="inferred from homology"/>
<dbReference type="GO" id="GO:0006952">
    <property type="term" value="P:defense response"/>
    <property type="evidence" value="ECO:0007669"/>
    <property type="project" value="UniProtKB-KW"/>
</dbReference>
<name>A0A453JJE8_AEGTS</name>
<reference evidence="8" key="2">
    <citation type="journal article" date="2017" name="Nat. Plants">
        <title>The Aegilops tauschii genome reveals multiple impacts of transposons.</title>
        <authorList>
            <person name="Zhao G."/>
            <person name="Zou C."/>
            <person name="Li K."/>
            <person name="Wang K."/>
            <person name="Li T."/>
            <person name="Gao L."/>
            <person name="Zhang X."/>
            <person name="Wang H."/>
            <person name="Yang Z."/>
            <person name="Liu X."/>
            <person name="Jiang W."/>
            <person name="Mao L."/>
            <person name="Kong X."/>
            <person name="Jiao Y."/>
            <person name="Jia J."/>
        </authorList>
    </citation>
    <scope>NUCLEOTIDE SEQUENCE [LARGE SCALE GENOMIC DNA]</scope>
    <source>
        <strain evidence="8">cv. AL8/78</strain>
    </source>
</reference>
<evidence type="ECO:0000259" key="6">
    <source>
        <dbReference type="Pfam" id="PF18052"/>
    </source>
</evidence>
<accession>A0A453JJE8</accession>
<evidence type="ECO:0000256" key="1">
    <source>
        <dbReference type="ARBA" id="ARBA00008894"/>
    </source>
</evidence>
<dbReference type="PANTHER" id="PTHR19338:SF63">
    <property type="entry name" value="NB-ARC DOMAIN-CONTAINING PROTEIN"/>
    <property type="match status" value="1"/>
</dbReference>
<keyword evidence="4" id="KW-0547">Nucleotide-binding</keyword>
<keyword evidence="2" id="KW-0433">Leucine-rich repeat</keyword>
<evidence type="ECO:0000256" key="5">
    <source>
        <dbReference type="ARBA" id="ARBA00022821"/>
    </source>
</evidence>
<feature type="domain" description="Disease resistance N-terminal" evidence="6">
    <location>
        <begin position="9"/>
        <end position="97"/>
    </location>
</feature>
<dbReference type="InterPro" id="IPR041118">
    <property type="entry name" value="Rx_N"/>
</dbReference>
<dbReference type="GO" id="GO:0000166">
    <property type="term" value="F:nucleotide binding"/>
    <property type="evidence" value="ECO:0007669"/>
    <property type="project" value="UniProtKB-KW"/>
</dbReference>
<reference evidence="7" key="3">
    <citation type="journal article" date="2017" name="Nature">
        <title>Genome sequence of the progenitor of the wheat D genome Aegilops tauschii.</title>
        <authorList>
            <person name="Luo M.C."/>
            <person name="Gu Y.Q."/>
            <person name="Puiu D."/>
            <person name="Wang H."/>
            <person name="Twardziok S.O."/>
            <person name="Deal K.R."/>
            <person name="Huo N."/>
            <person name="Zhu T."/>
            <person name="Wang L."/>
            <person name="Wang Y."/>
            <person name="McGuire P.E."/>
            <person name="Liu S."/>
            <person name="Long H."/>
            <person name="Ramasamy R.K."/>
            <person name="Rodriguez J.C."/>
            <person name="Van S.L."/>
            <person name="Yuan L."/>
            <person name="Wang Z."/>
            <person name="Xia Z."/>
            <person name="Xiao L."/>
            <person name="Anderson O.D."/>
            <person name="Ouyang S."/>
            <person name="Liang Y."/>
            <person name="Zimin A.V."/>
            <person name="Pertea G."/>
            <person name="Qi P."/>
            <person name="Bennetzen J.L."/>
            <person name="Dai X."/>
            <person name="Dawson M.W."/>
            <person name="Muller H.G."/>
            <person name="Kugler K."/>
            <person name="Rivarola-Duarte L."/>
            <person name="Spannagl M."/>
            <person name="Mayer K.F.X."/>
            <person name="Lu F.H."/>
            <person name="Bevan M.W."/>
            <person name="Leroy P."/>
            <person name="Li P."/>
            <person name="You F.M."/>
            <person name="Sun Q."/>
            <person name="Liu Z."/>
            <person name="Lyons E."/>
            <person name="Wicker T."/>
            <person name="Salzberg S.L."/>
            <person name="Devos K.M."/>
            <person name="Dvorak J."/>
        </authorList>
    </citation>
    <scope>NUCLEOTIDE SEQUENCE [LARGE SCALE GENOMIC DNA]</scope>
    <source>
        <strain evidence="7">cv. AL8/78</strain>
    </source>
</reference>
<reference evidence="8" key="1">
    <citation type="journal article" date="2014" name="Science">
        <title>Ancient hybridizations among the ancestral genomes of bread wheat.</title>
        <authorList>
            <consortium name="International Wheat Genome Sequencing Consortium,"/>
            <person name="Marcussen T."/>
            <person name="Sandve S.R."/>
            <person name="Heier L."/>
            <person name="Spannagl M."/>
            <person name="Pfeifer M."/>
            <person name="Jakobsen K.S."/>
            <person name="Wulff B.B."/>
            <person name="Steuernagel B."/>
            <person name="Mayer K.F."/>
            <person name="Olsen O.A."/>
        </authorList>
    </citation>
    <scope>NUCLEOTIDE SEQUENCE [LARGE SCALE GENOMIC DNA]</scope>
    <source>
        <strain evidence="8">cv. AL8/78</strain>
    </source>
</reference>
<sequence length="126" mass="14646">MAASATAGVLNPLLGKLTNLLCEEYKMLTGVRKQASFPKDKLSAMKALFDKMELMDKLDPSAKNWRNHIREMAYDMENYIDDFIHDIEGAKAKKGFVTKMAQRLRRLRRRHQIANASRSSRFLQWR</sequence>
<keyword evidence="3" id="KW-0677">Repeat</keyword>
<dbReference type="Gene3D" id="1.20.5.4130">
    <property type="match status" value="1"/>
</dbReference>
<keyword evidence="5" id="KW-0611">Plant defense</keyword>
<evidence type="ECO:0000313" key="7">
    <source>
        <dbReference type="EnsemblPlants" id="AET5Gv20080300.1"/>
    </source>
</evidence>
<comment type="similarity">
    <text evidence="1">Belongs to the disease resistance NB-LRR family.</text>
</comment>
<dbReference type="AlphaFoldDB" id="A0A453JJE8"/>
<dbReference type="InterPro" id="IPR038005">
    <property type="entry name" value="RX-like_CC"/>
</dbReference>
<dbReference type="Gramene" id="AET5Gv20080300.1">
    <property type="protein sequence ID" value="AET5Gv20080300.1"/>
    <property type="gene ID" value="AET5Gv20080300"/>
</dbReference>